<dbReference type="EMBL" id="CP011074">
    <property type="protein sequence ID" value="AKF93050.1"/>
    <property type="molecule type" value="Genomic_DNA"/>
</dbReference>
<evidence type="ECO:0000313" key="1">
    <source>
        <dbReference type="EMBL" id="AKF93050.1"/>
    </source>
</evidence>
<protein>
    <submittedName>
        <fullName evidence="1">Uncharacterized protein</fullName>
    </submittedName>
</protein>
<proteinExistence type="predicted"/>
<reference evidence="1" key="1">
    <citation type="submission" date="2015-03" db="EMBL/GenBank/DDBJ databases">
        <title>MIGS Cultured Bacterial/Archaeal sample from Brevibacillus laterosporus.</title>
        <authorList>
            <person name="Zeng D."/>
            <person name="Zhu L."/>
            <person name="Dong G."/>
            <person name="Ye W."/>
            <person name="Ren D."/>
            <person name="Wu L."/>
            <person name="Xu J."/>
            <person name="Li G."/>
            <person name="Guo L."/>
        </authorList>
    </citation>
    <scope>NUCLEOTIDE SEQUENCE</scope>
    <source>
        <strain evidence="1">B9</strain>
    </source>
</reference>
<name>A0A0F7BZ60_BRELA</name>
<dbReference type="AlphaFoldDB" id="A0A0F7BZ60"/>
<gene>
    <name evidence="1" type="ORF">EX87_04770</name>
</gene>
<organism evidence="1">
    <name type="scientific">Brevibacillus laterosporus</name>
    <name type="common">Bacillus laterosporus</name>
    <dbReference type="NCBI Taxonomy" id="1465"/>
    <lineage>
        <taxon>Bacteria</taxon>
        <taxon>Bacillati</taxon>
        <taxon>Bacillota</taxon>
        <taxon>Bacilli</taxon>
        <taxon>Bacillales</taxon>
        <taxon>Paenibacillaceae</taxon>
        <taxon>Brevibacillus</taxon>
    </lineage>
</organism>
<sequence>MLSTLQQNQHAHVQQEMAHLRREIQEIKMMLERLRPVEPERKRLSLSLFPRRRKPPEPVIVQEPPKPSLGINWEQVLPLLPQLTSIMPEISKVMPKLSKSKVKDTMQILSNPAVANVIQQLLGNLQTNNLPVPVKHEPKNR</sequence>
<accession>A0A0F7BZ60</accession>